<dbReference type="RefSeq" id="WP_119814810.1">
    <property type="nucleotide sequence ID" value="NZ_CP025066.1"/>
</dbReference>
<evidence type="ECO:0000313" key="3">
    <source>
        <dbReference type="Proteomes" id="UP000263012"/>
    </source>
</evidence>
<dbReference type="KEGG" id="hdf:AArcSl_0590"/>
<dbReference type="SUPFAM" id="SSF47794">
    <property type="entry name" value="Rad51 N-terminal domain-like"/>
    <property type="match status" value="1"/>
</dbReference>
<name>A0A343TGL8_9EURY</name>
<dbReference type="AlphaFoldDB" id="A0A343TGL8"/>
<organism evidence="2 3">
    <name type="scientific">Halalkaliarchaeum desulfuricum</name>
    <dbReference type="NCBI Taxonomy" id="2055893"/>
    <lineage>
        <taxon>Archaea</taxon>
        <taxon>Methanobacteriati</taxon>
        <taxon>Methanobacteriota</taxon>
        <taxon>Stenosarchaea group</taxon>
        <taxon>Halobacteria</taxon>
        <taxon>Halobacteriales</taxon>
        <taxon>Haloferacaceae</taxon>
        <taxon>Halalkaliarchaeum</taxon>
    </lineage>
</organism>
<evidence type="ECO:0000313" key="2">
    <source>
        <dbReference type="EMBL" id="AUX08240.1"/>
    </source>
</evidence>
<dbReference type="OrthoDB" id="202878at2157"/>
<accession>A0A343TGL8</accession>
<dbReference type="Gene3D" id="1.10.150.20">
    <property type="entry name" value="5' to 3' exonuclease, C-terminal subdomain"/>
    <property type="match status" value="1"/>
</dbReference>
<evidence type="ECO:0008006" key="4">
    <source>
        <dbReference type="Google" id="ProtNLM"/>
    </source>
</evidence>
<feature type="compositionally biased region" description="Acidic residues" evidence="1">
    <location>
        <begin position="35"/>
        <end position="99"/>
    </location>
</feature>
<keyword evidence="3" id="KW-1185">Reference proteome</keyword>
<dbReference type="Pfam" id="PF14520">
    <property type="entry name" value="HHH_5"/>
    <property type="match status" value="1"/>
</dbReference>
<feature type="compositionally biased region" description="Basic and acidic residues" evidence="1">
    <location>
        <begin position="16"/>
        <end position="34"/>
    </location>
</feature>
<dbReference type="GeneID" id="37876927"/>
<dbReference type="Proteomes" id="UP000263012">
    <property type="component" value="Chromosome"/>
</dbReference>
<evidence type="ECO:0000256" key="1">
    <source>
        <dbReference type="SAM" id="MobiDB-lite"/>
    </source>
</evidence>
<dbReference type="InterPro" id="IPR010995">
    <property type="entry name" value="DNA_repair_Rad51/TF_NusA_a-hlx"/>
</dbReference>
<dbReference type="GO" id="GO:0000166">
    <property type="term" value="F:nucleotide binding"/>
    <property type="evidence" value="ECO:0007669"/>
    <property type="project" value="InterPro"/>
</dbReference>
<protein>
    <recommendedName>
        <fullName evidence="4">Helix-hairpin-helix domain-containing protein</fullName>
    </recommendedName>
</protein>
<proteinExistence type="predicted"/>
<feature type="region of interest" description="Disordered" evidence="1">
    <location>
        <begin position="1"/>
        <end position="109"/>
    </location>
</feature>
<gene>
    <name evidence="2" type="ORF">AArcSl_0590</name>
</gene>
<sequence length="156" mass="16733">MALLQKLKELLGIGGGDERSERGDTEVTVERDPEPEVVGEAGEDEAPEDIETDEAPEDDEEAVGEESEEEQPDADDDKDDDGEDESGEEPATEPDEDGEPVQNIKGIGPAYAERLEGIGITTVTQLAAADPEAVAEEAKIGEGRASTWIERANERQ</sequence>
<reference evidence="3" key="1">
    <citation type="submission" date="2017-11" db="EMBL/GenBank/DDBJ databases">
        <title>Phenotypic and genomic properties of facultatively anaerobic sulfur-reducing natronoarchaea from hypersaline soda lakes.</title>
        <authorList>
            <person name="Sorokin D.Y."/>
            <person name="Kublanov I.V."/>
            <person name="Roman P."/>
            <person name="Sinninghe Damste J.S."/>
            <person name="Golyshin P.N."/>
            <person name="Rojo D."/>
            <person name="Ciordia S."/>
            <person name="Mena M.D.C."/>
            <person name="Ferrer M."/>
            <person name="Messina E."/>
            <person name="Smedile F."/>
            <person name="La Spada G."/>
            <person name="La Cono V."/>
            <person name="Yakimov M.M."/>
        </authorList>
    </citation>
    <scope>NUCLEOTIDE SEQUENCE [LARGE SCALE GENOMIC DNA]</scope>
    <source>
        <strain evidence="3">AArc-Sl</strain>
    </source>
</reference>
<dbReference type="EMBL" id="CP025066">
    <property type="protein sequence ID" value="AUX08240.1"/>
    <property type="molecule type" value="Genomic_DNA"/>
</dbReference>